<name>A0ACB7P6Q6_9PEZI</name>
<comment type="caution">
    <text evidence="1">The sequence shown here is derived from an EMBL/GenBank/DDBJ whole genome shotgun (WGS) entry which is preliminary data.</text>
</comment>
<dbReference type="EMBL" id="JAGIZQ010000005">
    <property type="protein sequence ID" value="KAH6627995.1"/>
    <property type="molecule type" value="Genomic_DNA"/>
</dbReference>
<evidence type="ECO:0000313" key="2">
    <source>
        <dbReference type="Proteomes" id="UP000724584"/>
    </source>
</evidence>
<gene>
    <name evidence="1" type="ORF">F5144DRAFT_291140</name>
</gene>
<proteinExistence type="predicted"/>
<protein>
    <submittedName>
        <fullName evidence="1">Uncharacterized protein</fullName>
    </submittedName>
</protein>
<sequence>MLVYYYSTAVPFLGTWNEARKRAPTANCDPFCDATWGTCVGHVVSCGPISSSWRPLNDGGRKKRPGCNHPATLPSRVLDPWHRFFLLLFLSLFAGHIVLCKPRLKQERDPGPRGWRPVFVGGDARLAAGCGERATGSGEDNEVREEGRAWPWVCWGTRDATVRYITFPETICRTAWVFRLALGIHDLALGPEVGESASVAHHRRA</sequence>
<accession>A0ACB7P6Q6</accession>
<dbReference type="Proteomes" id="UP000724584">
    <property type="component" value="Unassembled WGS sequence"/>
</dbReference>
<organism evidence="1 2">
    <name type="scientific">Chaetomium tenue</name>
    <dbReference type="NCBI Taxonomy" id="1854479"/>
    <lineage>
        <taxon>Eukaryota</taxon>
        <taxon>Fungi</taxon>
        <taxon>Dikarya</taxon>
        <taxon>Ascomycota</taxon>
        <taxon>Pezizomycotina</taxon>
        <taxon>Sordariomycetes</taxon>
        <taxon>Sordariomycetidae</taxon>
        <taxon>Sordariales</taxon>
        <taxon>Chaetomiaceae</taxon>
        <taxon>Chaetomium</taxon>
    </lineage>
</organism>
<reference evidence="1 2" key="1">
    <citation type="journal article" date="2021" name="Nat. Commun.">
        <title>Genetic determinants of endophytism in the Arabidopsis root mycobiome.</title>
        <authorList>
            <person name="Mesny F."/>
            <person name="Miyauchi S."/>
            <person name="Thiergart T."/>
            <person name="Pickel B."/>
            <person name="Atanasova L."/>
            <person name="Karlsson M."/>
            <person name="Huettel B."/>
            <person name="Barry K.W."/>
            <person name="Haridas S."/>
            <person name="Chen C."/>
            <person name="Bauer D."/>
            <person name="Andreopoulos W."/>
            <person name="Pangilinan J."/>
            <person name="LaButti K."/>
            <person name="Riley R."/>
            <person name="Lipzen A."/>
            <person name="Clum A."/>
            <person name="Drula E."/>
            <person name="Henrissat B."/>
            <person name="Kohler A."/>
            <person name="Grigoriev I.V."/>
            <person name="Martin F.M."/>
            <person name="Hacquard S."/>
        </authorList>
    </citation>
    <scope>NUCLEOTIDE SEQUENCE [LARGE SCALE GENOMIC DNA]</scope>
    <source>
        <strain evidence="1 2">MPI-SDFR-AT-0079</strain>
    </source>
</reference>
<keyword evidence="2" id="KW-1185">Reference proteome</keyword>
<evidence type="ECO:0000313" key="1">
    <source>
        <dbReference type="EMBL" id="KAH6627995.1"/>
    </source>
</evidence>